<comment type="caution">
    <text evidence="2">The sequence shown here is derived from an EMBL/GenBank/DDBJ whole genome shotgun (WGS) entry which is preliminary data.</text>
</comment>
<dbReference type="SMART" id="SM01134">
    <property type="entry name" value="DeoRC"/>
    <property type="match status" value="1"/>
</dbReference>
<organism evidence="2 3">
    <name type="scientific">Nakamurella aerolata</name>
    <dbReference type="NCBI Taxonomy" id="1656892"/>
    <lineage>
        <taxon>Bacteria</taxon>
        <taxon>Bacillati</taxon>
        <taxon>Actinomycetota</taxon>
        <taxon>Actinomycetes</taxon>
        <taxon>Nakamurellales</taxon>
        <taxon>Nakamurellaceae</taxon>
        <taxon>Nakamurella</taxon>
    </lineage>
</organism>
<accession>A0A849A9A9</accession>
<dbReference type="InterPro" id="IPR037171">
    <property type="entry name" value="NagB/RpiA_transferase-like"/>
</dbReference>
<dbReference type="EMBL" id="JABEND010000003">
    <property type="protein sequence ID" value="NNG35678.1"/>
    <property type="molecule type" value="Genomic_DNA"/>
</dbReference>
<feature type="domain" description="DeoR-like transcriptional repressor C-terminal sensor" evidence="1">
    <location>
        <begin position="2"/>
        <end position="95"/>
    </location>
</feature>
<dbReference type="Proteomes" id="UP000562984">
    <property type="component" value="Unassembled WGS sequence"/>
</dbReference>
<dbReference type="InterPro" id="IPR050313">
    <property type="entry name" value="Carb_Metab_HTH_regulators"/>
</dbReference>
<dbReference type="Pfam" id="PF00455">
    <property type="entry name" value="DeoRC"/>
    <property type="match status" value="1"/>
</dbReference>
<dbReference type="SUPFAM" id="SSF100950">
    <property type="entry name" value="NagB/RpiA/CoA transferase-like"/>
    <property type="match status" value="1"/>
</dbReference>
<proteinExistence type="predicted"/>
<dbReference type="PANTHER" id="PTHR30363:SF49">
    <property type="entry name" value="L-FUCOSE OPERON ACTIVATOR"/>
    <property type="match status" value="1"/>
</dbReference>
<gene>
    <name evidence="2" type="ORF">HKD39_08115</name>
</gene>
<dbReference type="InterPro" id="IPR014036">
    <property type="entry name" value="DeoR-like_C"/>
</dbReference>
<dbReference type="PANTHER" id="PTHR30363">
    <property type="entry name" value="HTH-TYPE TRANSCRIPTIONAL REGULATOR SRLR-RELATED"/>
    <property type="match status" value="1"/>
</dbReference>
<protein>
    <submittedName>
        <fullName evidence="2">DeoR/GlpR transcriptional regulator</fullName>
    </submittedName>
</protein>
<name>A0A849A9A9_9ACTN</name>
<keyword evidence="3" id="KW-1185">Reference proteome</keyword>
<evidence type="ECO:0000313" key="3">
    <source>
        <dbReference type="Proteomes" id="UP000562984"/>
    </source>
</evidence>
<evidence type="ECO:0000313" key="2">
    <source>
        <dbReference type="EMBL" id="NNG35678.1"/>
    </source>
</evidence>
<evidence type="ECO:0000259" key="1">
    <source>
        <dbReference type="Pfam" id="PF00455"/>
    </source>
</evidence>
<dbReference type="AlphaFoldDB" id="A0A849A9A9"/>
<reference evidence="2 3" key="1">
    <citation type="submission" date="2020-05" db="EMBL/GenBank/DDBJ databases">
        <title>Nakamurella sp. DB0629 isolated from air conditioner.</title>
        <authorList>
            <person name="Kim D.H."/>
            <person name="Kim D.-U."/>
        </authorList>
    </citation>
    <scope>NUCLEOTIDE SEQUENCE [LARGE SCALE GENOMIC DNA]</scope>
    <source>
        <strain evidence="2 3">DB0629</strain>
    </source>
</reference>
<sequence length="127" mass="13338">MIGLGGDYVSRYQAYLGLLCEQAIASVYADVLIASCSAVRGGETYHQDQQIVAVKRAMIAAAPQRILLLDSSKIGQGAIYHLGSLTDFTHLITDSAAPPEFLDTVREAGLELTVAEPIATGVAAADS</sequence>